<protein>
    <submittedName>
        <fullName evidence="2">Uncharacterized protein</fullName>
    </submittedName>
</protein>
<name>A0A267ASH0_PSEFR</name>
<dbReference type="Proteomes" id="UP000215861">
    <property type="component" value="Unassembled WGS sequence"/>
</dbReference>
<organism evidence="2 3">
    <name type="scientific">Pseudomonas fragi</name>
    <dbReference type="NCBI Taxonomy" id="296"/>
    <lineage>
        <taxon>Bacteria</taxon>
        <taxon>Pseudomonadati</taxon>
        <taxon>Pseudomonadota</taxon>
        <taxon>Gammaproteobacteria</taxon>
        <taxon>Pseudomonadales</taxon>
        <taxon>Pseudomonadaceae</taxon>
        <taxon>Pseudomonas</taxon>
    </lineage>
</organism>
<dbReference type="RefSeq" id="WP_095035558.1">
    <property type="nucleotide sequence ID" value="NZ_NQKQ01000002.1"/>
</dbReference>
<accession>A0A267ASH0</accession>
<feature type="region of interest" description="Disordered" evidence="1">
    <location>
        <begin position="158"/>
        <end position="195"/>
    </location>
</feature>
<sequence length="349" mass="37851">MNDIHISTTAPYKAHIAPSMRSEVSGDTRQLALIQTISARQALYQPGETLKNELSQAASKLHQTYGSLEDVDQYALGARLFSSEGLITGQTPNDLLQTLKRVDECPDYASGYDRAVVIAMMGDIGALYAATGATTGTDRTEKASARLRESLRGALAVAGLIPPTEESSRRVQQEGGSTAVGPDKKTERSRPSAKHIDRTGIHNLGEEADKALGVPIEDRISTSRWDVAYIDFNRVADTVEPLVGHMSGSPAEILQVWDMLRGNQLEYQFLTSHQQEQQLARAAGASAFLVGLGYHSAVEVLEGTLRYTGQSIRHDEILGPGQKDAGHLFGQGAATDLMSEFFQAHTRQM</sequence>
<evidence type="ECO:0000313" key="2">
    <source>
        <dbReference type="EMBL" id="PAA15341.1"/>
    </source>
</evidence>
<gene>
    <name evidence="2" type="ORF">CJU81_03905</name>
</gene>
<dbReference type="OrthoDB" id="6905661at2"/>
<reference evidence="2 3" key="1">
    <citation type="submission" date="2017-08" db="EMBL/GenBank/DDBJ databases">
        <title>Genomic and metabolic characterisation of spoilage-associated Pseudomonas species.</title>
        <authorList>
            <person name="Stanborough T."/>
            <person name="Fegan N."/>
            <person name="Powell S.M."/>
            <person name="Singh T."/>
            <person name="Tamplin M.L."/>
            <person name="Chandry P.S."/>
        </authorList>
    </citation>
    <scope>NUCLEOTIDE SEQUENCE [LARGE SCALE GENOMIC DNA]</scope>
    <source>
        <strain evidence="2 3">F1801</strain>
    </source>
</reference>
<feature type="compositionally biased region" description="Basic and acidic residues" evidence="1">
    <location>
        <begin position="182"/>
        <end position="195"/>
    </location>
</feature>
<dbReference type="AlphaFoldDB" id="A0A267ASH0"/>
<comment type="caution">
    <text evidence="2">The sequence shown here is derived from an EMBL/GenBank/DDBJ whole genome shotgun (WGS) entry which is preliminary data.</text>
</comment>
<evidence type="ECO:0000256" key="1">
    <source>
        <dbReference type="SAM" id="MobiDB-lite"/>
    </source>
</evidence>
<proteinExistence type="predicted"/>
<evidence type="ECO:0000313" key="3">
    <source>
        <dbReference type="Proteomes" id="UP000215861"/>
    </source>
</evidence>
<dbReference type="EMBL" id="NQKQ01000002">
    <property type="protein sequence ID" value="PAA15341.1"/>
    <property type="molecule type" value="Genomic_DNA"/>
</dbReference>